<reference evidence="3 4" key="2">
    <citation type="journal article" date="2012" name="Open Biol.">
        <title>Characteristics of nucleosomes and linker DNA regions on the genome of the basidiomycete Mixia osmundae revealed by mono- and dinucleosome mapping.</title>
        <authorList>
            <person name="Nishida H."/>
            <person name="Kondo S."/>
            <person name="Matsumoto T."/>
            <person name="Suzuki Y."/>
            <person name="Yoshikawa H."/>
            <person name="Taylor T.D."/>
            <person name="Sugiyama J."/>
        </authorList>
    </citation>
    <scope>NUCLEOTIDE SEQUENCE [LARGE SCALE GENOMIC DNA]</scope>
    <source>
        <strain evidence="4">CBS 9802 / IAM 14324 / JCM 22182 / KY 12970</strain>
    </source>
</reference>
<dbReference type="Gene3D" id="2.30.29.30">
    <property type="entry name" value="Pleckstrin-homology domain (PH domain)/Phosphotyrosine-binding domain (PTB)"/>
    <property type="match status" value="1"/>
</dbReference>
<feature type="region of interest" description="Disordered" evidence="1">
    <location>
        <begin position="609"/>
        <end position="630"/>
    </location>
</feature>
<dbReference type="RefSeq" id="XP_014571422.1">
    <property type="nucleotide sequence ID" value="XM_014715936.1"/>
</dbReference>
<feature type="region of interest" description="Disordered" evidence="1">
    <location>
        <begin position="784"/>
        <end position="805"/>
    </location>
</feature>
<dbReference type="AlphaFoldDB" id="G7DTG4"/>
<dbReference type="InterPro" id="IPR011993">
    <property type="entry name" value="PH-like_dom_sf"/>
</dbReference>
<dbReference type="SMART" id="SM00325">
    <property type="entry name" value="RhoGEF"/>
    <property type="match status" value="1"/>
</dbReference>
<name>G7DTG4_MIXOS</name>
<feature type="compositionally biased region" description="Polar residues" evidence="1">
    <location>
        <begin position="609"/>
        <end position="628"/>
    </location>
</feature>
<comment type="caution">
    <text evidence="3">The sequence shown here is derived from an EMBL/GenBank/DDBJ whole genome shotgun (WGS) entry which is preliminary data.</text>
</comment>
<feature type="compositionally biased region" description="Low complexity" evidence="1">
    <location>
        <begin position="791"/>
        <end position="802"/>
    </location>
</feature>
<dbReference type="Proteomes" id="UP000009131">
    <property type="component" value="Unassembled WGS sequence"/>
</dbReference>
<dbReference type="OrthoDB" id="1716625at2759"/>
<dbReference type="HOGENOM" id="CLU_305034_0_0_1"/>
<evidence type="ECO:0000256" key="1">
    <source>
        <dbReference type="SAM" id="MobiDB-lite"/>
    </source>
</evidence>
<dbReference type="OMA" id="SESSHWH"/>
<keyword evidence="4" id="KW-1185">Reference proteome</keyword>
<organism evidence="3 4">
    <name type="scientific">Mixia osmundae (strain CBS 9802 / IAM 14324 / JCM 22182 / KY 12970)</name>
    <dbReference type="NCBI Taxonomy" id="764103"/>
    <lineage>
        <taxon>Eukaryota</taxon>
        <taxon>Fungi</taxon>
        <taxon>Dikarya</taxon>
        <taxon>Basidiomycota</taxon>
        <taxon>Pucciniomycotina</taxon>
        <taxon>Mixiomycetes</taxon>
        <taxon>Mixiales</taxon>
        <taxon>Mixiaceae</taxon>
        <taxon>Mixia</taxon>
    </lineage>
</organism>
<dbReference type="SUPFAM" id="SSF50729">
    <property type="entry name" value="PH domain-like"/>
    <property type="match status" value="1"/>
</dbReference>
<dbReference type="eggNOG" id="KOG3519">
    <property type="taxonomic scope" value="Eukaryota"/>
</dbReference>
<reference evidence="3 4" key="1">
    <citation type="journal article" date="2011" name="J. Gen. Appl. Microbiol.">
        <title>Draft genome sequencing of the enigmatic basidiomycete Mixia osmundae.</title>
        <authorList>
            <person name="Nishida H."/>
            <person name="Nagatsuka Y."/>
            <person name="Sugiyama J."/>
        </authorList>
    </citation>
    <scope>NUCLEOTIDE SEQUENCE [LARGE SCALE GENOMIC DNA]</scope>
    <source>
        <strain evidence="4">CBS 9802 / IAM 14324 / JCM 22182 / KY 12970</strain>
    </source>
</reference>
<dbReference type="EMBL" id="BABT02000025">
    <property type="protein sequence ID" value="GAA93811.1"/>
    <property type="molecule type" value="Genomic_DNA"/>
</dbReference>
<feature type="region of interest" description="Disordered" evidence="1">
    <location>
        <begin position="887"/>
        <end position="973"/>
    </location>
</feature>
<dbReference type="PROSITE" id="PS50010">
    <property type="entry name" value="DH_2"/>
    <property type="match status" value="1"/>
</dbReference>
<protein>
    <recommendedName>
        <fullName evidence="2">DH domain-containing protein</fullName>
    </recommendedName>
</protein>
<dbReference type="Pfam" id="PF00621">
    <property type="entry name" value="RhoGEF"/>
    <property type="match status" value="1"/>
</dbReference>
<evidence type="ECO:0000259" key="2">
    <source>
        <dbReference type="PROSITE" id="PS50010"/>
    </source>
</evidence>
<evidence type="ECO:0000313" key="4">
    <source>
        <dbReference type="Proteomes" id="UP000009131"/>
    </source>
</evidence>
<dbReference type="Gene3D" id="1.20.900.10">
    <property type="entry name" value="Dbl homology (DH) domain"/>
    <property type="match status" value="1"/>
</dbReference>
<dbReference type="GO" id="GO:0005737">
    <property type="term" value="C:cytoplasm"/>
    <property type="evidence" value="ECO:0007669"/>
    <property type="project" value="TreeGrafter"/>
</dbReference>
<sequence length="973" mass="106599">MSVMSRPSVAKILTKGLDRPEIGIRTLSLRTDYFCDPRSGSNPAICSAGAGDQISVSAGKRPAFYVGDDDGSNAVWSAHQDERRRLALDELVESEEGYLRDLTVFCDVYLADLPMFLPEAARELITRDARKLLDLHRRITARFLLNSDARHIIQVLIDEGPNLAIYQDFCARHSDAMDLIRQFRLTHKAEWELYERQCRLAVLLAPSQSSSSTLHRPTSAITFSTYGAAQADQASTPQQTSAALSFSDYAIKPIQRICRYPMLISGLIKLYSQTRDMPDSTRLPDSDLLTLLQHARSVLAGAAEAVDEARQVKQAEKRSALIAQRMHFAQAPRDRLVSDYLGIVQCVGALYHQTQLHAVSGPAKVRYMAAMLYKTHLVLAKVHKRSYEARIWLPLRALCIRDIKDDDLSDIAVPCAIQVQCQLDNNSDAMAATFYLGATCRQEKAVWLRRLQAAIDGAQSNWDTAADSHTNKIDDALIYSLYAGKPESKDDTLVANSRASILRDDLDQGRPQLRHVRAQSATDLPRSRISQTAATLLLGRSPSTDRADVDAALEDVFSDELQTARRIGCLEVREPPRRYSYAGSSLSSAQSLYRNRKLRRKSTLELTSLPPSRSISATRESSAASSPRHSMFALGEDAISTSAIERSSDVHSLSPDNTTSVLYSAAMSSSNVSVLSLERYPSAPSSPLQSSSRALSDVSPLLASSARLHEYEDDSTLRAAYLRISEDTTSDADLLIVPSASPPDVSQASTPMPIQESGRGLVSVYDETHSSQLSHEELARQLSRDVERNLSTSTTSSSRSGSNCLSDVSSMPSSCDCAAQASSLPTSVESESSHWHGVKQALGSLTRRKSSLLRETIATAPLTPVISPDFADAQSVAAQKFLLGSPATVKPSPRPTWRPFVRSQNRPLQPKADALQISVEGSAKLEDDSTSSPTSSQKPTLHRSRSRFGSLVRMTPLTKSQDELRSPGHGHSS</sequence>
<proteinExistence type="predicted"/>
<dbReference type="SUPFAM" id="SSF48065">
    <property type="entry name" value="DBL homology domain (DH-domain)"/>
    <property type="match status" value="1"/>
</dbReference>
<dbReference type="PANTHER" id="PTHR45818">
    <property type="entry name" value="PROTEIN VAV"/>
    <property type="match status" value="1"/>
</dbReference>
<feature type="region of interest" description="Disordered" evidence="1">
    <location>
        <begin position="736"/>
        <end position="755"/>
    </location>
</feature>
<dbReference type="PANTHER" id="PTHR45818:SF3">
    <property type="entry name" value="PROTEIN VAV"/>
    <property type="match status" value="1"/>
</dbReference>
<dbReference type="InterPro" id="IPR000219">
    <property type="entry name" value="DH_dom"/>
</dbReference>
<dbReference type="InterPro" id="IPR035899">
    <property type="entry name" value="DBL_dom_sf"/>
</dbReference>
<gene>
    <name evidence="3" type="primary">Mo00457</name>
    <name evidence="3" type="ORF">E5Q_00457</name>
</gene>
<accession>G7DTG4</accession>
<evidence type="ECO:0000313" key="3">
    <source>
        <dbReference type="EMBL" id="GAA93811.1"/>
    </source>
</evidence>
<feature type="domain" description="DH" evidence="2">
    <location>
        <begin position="83"/>
        <end position="309"/>
    </location>
</feature>
<dbReference type="GO" id="GO:0005085">
    <property type="term" value="F:guanyl-nucleotide exchange factor activity"/>
    <property type="evidence" value="ECO:0007669"/>
    <property type="project" value="InterPro"/>
</dbReference>
<dbReference type="InParanoid" id="G7DTG4"/>
<dbReference type="STRING" id="764103.G7DTG4"/>